<feature type="signal peptide" evidence="1">
    <location>
        <begin position="1"/>
        <end position="18"/>
    </location>
</feature>
<dbReference type="AlphaFoldDB" id="A0A8D8XY63"/>
<dbReference type="EMBL" id="HBUF01114211">
    <property type="protein sequence ID" value="CAG6640828.1"/>
    <property type="molecule type" value="Transcribed_RNA"/>
</dbReference>
<evidence type="ECO:0008006" key="3">
    <source>
        <dbReference type="Google" id="ProtNLM"/>
    </source>
</evidence>
<dbReference type="EMBL" id="HBUF01114213">
    <property type="protein sequence ID" value="CAG6640833.1"/>
    <property type="molecule type" value="Transcribed_RNA"/>
</dbReference>
<accession>A0A8D8XY63</accession>
<dbReference type="EMBL" id="HBUF01214965">
    <property type="protein sequence ID" value="CAG6666713.1"/>
    <property type="molecule type" value="Transcribed_RNA"/>
</dbReference>
<protein>
    <recommendedName>
        <fullName evidence="3">DDE-1 domain-containing protein</fullName>
    </recommendedName>
</protein>
<reference evidence="2" key="1">
    <citation type="submission" date="2021-05" db="EMBL/GenBank/DDBJ databases">
        <authorList>
            <person name="Alioto T."/>
            <person name="Alioto T."/>
            <person name="Gomez Garrido J."/>
        </authorList>
    </citation>
    <scope>NUCLEOTIDE SEQUENCE</scope>
</reference>
<dbReference type="EMBL" id="HBUF01348397">
    <property type="protein sequence ID" value="CAG6711574.1"/>
    <property type="molecule type" value="Transcribed_RNA"/>
</dbReference>
<evidence type="ECO:0000313" key="2">
    <source>
        <dbReference type="EMBL" id="CAG6711574.1"/>
    </source>
</evidence>
<dbReference type="EMBL" id="HBUF01532853">
    <property type="protein sequence ID" value="CAG6752313.1"/>
    <property type="molecule type" value="Transcribed_RNA"/>
</dbReference>
<proteinExistence type="predicted"/>
<organism evidence="2">
    <name type="scientific">Cacopsylla melanoneura</name>
    <dbReference type="NCBI Taxonomy" id="428564"/>
    <lineage>
        <taxon>Eukaryota</taxon>
        <taxon>Metazoa</taxon>
        <taxon>Ecdysozoa</taxon>
        <taxon>Arthropoda</taxon>
        <taxon>Hexapoda</taxon>
        <taxon>Insecta</taxon>
        <taxon>Pterygota</taxon>
        <taxon>Neoptera</taxon>
        <taxon>Paraneoptera</taxon>
        <taxon>Hemiptera</taxon>
        <taxon>Sternorrhyncha</taxon>
        <taxon>Psylloidea</taxon>
        <taxon>Psyllidae</taxon>
        <taxon>Psyllinae</taxon>
        <taxon>Cacopsylla</taxon>
    </lineage>
</organism>
<dbReference type="EMBL" id="HBUF01114212">
    <property type="protein sequence ID" value="CAG6640830.1"/>
    <property type="molecule type" value="Transcribed_RNA"/>
</dbReference>
<keyword evidence="1" id="KW-0732">Signal</keyword>
<sequence>MFGFLAILFLPINVLLNAEISETMLREYADNLSQSLENVPPENIFNYDETNLTDDPGSKRCVVKRGTKYPTLIRNSSKTSISIMMAGSATGELLPPFVVYKSTRLWSTWVEGGPKGTRYANTPSGWFETALLQRV</sequence>
<feature type="chain" id="PRO_5036262549" description="DDE-1 domain-containing protein" evidence="1">
    <location>
        <begin position="19"/>
        <end position="135"/>
    </location>
</feature>
<name>A0A8D8XY63_9HEMI</name>
<dbReference type="EMBL" id="HBUF01214966">
    <property type="protein sequence ID" value="CAG6666714.1"/>
    <property type="molecule type" value="Transcribed_RNA"/>
</dbReference>
<dbReference type="EMBL" id="HBUF01114210">
    <property type="protein sequence ID" value="CAG6640824.1"/>
    <property type="molecule type" value="Transcribed_RNA"/>
</dbReference>
<evidence type="ECO:0000256" key="1">
    <source>
        <dbReference type="SAM" id="SignalP"/>
    </source>
</evidence>